<keyword evidence="1" id="KW-1133">Transmembrane helix</keyword>
<dbReference type="EMBL" id="FQTY01000001">
    <property type="protein sequence ID" value="SHE29207.1"/>
    <property type="molecule type" value="Genomic_DNA"/>
</dbReference>
<reference evidence="3" key="1">
    <citation type="submission" date="2016-11" db="EMBL/GenBank/DDBJ databases">
        <authorList>
            <person name="Varghese N."/>
            <person name="Submissions S."/>
        </authorList>
    </citation>
    <scope>NUCLEOTIDE SEQUENCE [LARGE SCALE GENOMIC DNA]</scope>
    <source>
        <strain evidence="3">DSM 18095</strain>
    </source>
</reference>
<keyword evidence="1" id="KW-0472">Membrane</keyword>
<dbReference type="AlphaFoldDB" id="A0A1M4SAX7"/>
<protein>
    <recommendedName>
        <fullName evidence="4">YtxH-like protein</fullName>
    </recommendedName>
</protein>
<evidence type="ECO:0000256" key="1">
    <source>
        <dbReference type="SAM" id="Phobius"/>
    </source>
</evidence>
<evidence type="ECO:0000313" key="2">
    <source>
        <dbReference type="EMBL" id="SHE29207.1"/>
    </source>
</evidence>
<feature type="transmembrane region" description="Helical" evidence="1">
    <location>
        <begin position="12"/>
        <end position="32"/>
    </location>
</feature>
<dbReference type="Proteomes" id="UP000184114">
    <property type="component" value="Unassembled WGS sequence"/>
</dbReference>
<dbReference type="STRING" id="1123404.SAMN02745784_00208"/>
<proteinExistence type="predicted"/>
<accession>A0A1M4SAX7</accession>
<keyword evidence="3" id="KW-1185">Reference proteome</keyword>
<dbReference type="RefSeq" id="WP_159429146.1">
    <property type="nucleotide sequence ID" value="NZ_FQTY01000001.1"/>
</dbReference>
<sequence>MFNNGYKNNAFWGTIIGTSLGIVISSAITPINKRKMMKSARKMRANLKDGMNSLWG</sequence>
<organism evidence="2 3">
    <name type="scientific">Tissierella praeacuta DSM 18095</name>
    <dbReference type="NCBI Taxonomy" id="1123404"/>
    <lineage>
        <taxon>Bacteria</taxon>
        <taxon>Bacillati</taxon>
        <taxon>Bacillota</taxon>
        <taxon>Tissierellia</taxon>
        <taxon>Tissierellales</taxon>
        <taxon>Tissierellaceae</taxon>
        <taxon>Tissierella</taxon>
    </lineage>
</organism>
<name>A0A1M4SAX7_9FIRM</name>
<keyword evidence="1" id="KW-0812">Transmembrane</keyword>
<gene>
    <name evidence="2" type="ORF">SAMN02745784_00208</name>
</gene>
<dbReference type="GeneID" id="90996680"/>
<evidence type="ECO:0008006" key="4">
    <source>
        <dbReference type="Google" id="ProtNLM"/>
    </source>
</evidence>
<evidence type="ECO:0000313" key="3">
    <source>
        <dbReference type="Proteomes" id="UP000184114"/>
    </source>
</evidence>